<dbReference type="AlphaFoldDB" id="A0A8H8DDI2"/>
<proteinExistence type="inferred from homology"/>
<feature type="transmembrane region" description="Helical" evidence="8">
    <location>
        <begin position="20"/>
        <end position="38"/>
    </location>
</feature>
<name>A0A8H8DDI2_9ASCO</name>
<protein>
    <recommendedName>
        <fullName evidence="11">DUF788-domain-containing protein</fullName>
    </recommendedName>
</protein>
<evidence type="ECO:0008006" key="11">
    <source>
        <dbReference type="Google" id="ProtNLM"/>
    </source>
</evidence>
<dbReference type="RefSeq" id="XP_067551070.1">
    <property type="nucleotide sequence ID" value="XM_067689751.1"/>
</dbReference>
<evidence type="ECO:0000256" key="8">
    <source>
        <dbReference type="SAM" id="Phobius"/>
    </source>
</evidence>
<reference evidence="9 10" key="1">
    <citation type="submission" date="2020-12" db="EMBL/GenBank/DDBJ databases">
        <title>Effect of drift, selection, and recombination on the evolution of hybrid genomes in Candida yeast pathogens.</title>
        <authorList>
            <person name="Mixao V."/>
            <person name="Ksiezopolska E."/>
            <person name="Saus E."/>
            <person name="Boekhout T."/>
            <person name="Gacser A."/>
            <person name="Gabaldon T."/>
        </authorList>
    </citation>
    <scope>NUCLEOTIDE SEQUENCE [LARGE SCALE GENOMIC DNA]</scope>
    <source>
        <strain evidence="9 10">BP57</strain>
    </source>
</reference>
<evidence type="ECO:0000256" key="2">
    <source>
        <dbReference type="ARBA" id="ARBA00009950"/>
    </source>
</evidence>
<evidence type="ECO:0000256" key="3">
    <source>
        <dbReference type="ARBA" id="ARBA00022692"/>
    </source>
</evidence>
<organism evidence="9 10">
    <name type="scientific">Candida metapsilosis</name>
    <dbReference type="NCBI Taxonomy" id="273372"/>
    <lineage>
        <taxon>Eukaryota</taxon>
        <taxon>Fungi</taxon>
        <taxon>Dikarya</taxon>
        <taxon>Ascomycota</taxon>
        <taxon>Saccharomycotina</taxon>
        <taxon>Pichiomycetes</taxon>
        <taxon>Debaryomycetaceae</taxon>
        <taxon>Candida/Lodderomyces clade</taxon>
        <taxon>Candida</taxon>
    </lineage>
</organism>
<dbReference type="GeneID" id="93649676"/>
<comment type="similarity">
    <text evidence="2">Belongs to the TMEM208 family.</text>
</comment>
<keyword evidence="4" id="KW-0256">Endoplasmic reticulum</keyword>
<evidence type="ECO:0000256" key="1">
    <source>
        <dbReference type="ARBA" id="ARBA00004477"/>
    </source>
</evidence>
<feature type="compositionally biased region" description="Basic and acidic residues" evidence="7">
    <location>
        <begin position="177"/>
        <end position="188"/>
    </location>
</feature>
<keyword evidence="10" id="KW-1185">Reference proteome</keyword>
<evidence type="ECO:0000256" key="7">
    <source>
        <dbReference type="SAM" id="MobiDB-lite"/>
    </source>
</evidence>
<dbReference type="GO" id="GO:0005789">
    <property type="term" value="C:endoplasmic reticulum membrane"/>
    <property type="evidence" value="ECO:0007669"/>
    <property type="project" value="UniProtKB-SubCell"/>
</dbReference>
<gene>
    <name evidence="9" type="ORF">I9W82_001047</name>
</gene>
<keyword evidence="5 8" id="KW-1133">Transmembrane helix</keyword>
<sequence length="188" mass="20849">MSAGSQKKLATKNKSILLQLRYIAATINVLAIIAIFYFNRPSRSITYILLSTPSFILQYVLESSGLPKFGADGKVLSSGADIMQKGSLFEYCFDVIYLTWILDVLMIVFGSNKVWWGYAMIPGFAIYKISGFVLPFFRKSGGGQQQQQGADKDGATSSSTTKKDNSGLSKRQQKMKARQEKGPAVKYR</sequence>
<dbReference type="GO" id="GO:0006624">
    <property type="term" value="P:vacuolar protein processing"/>
    <property type="evidence" value="ECO:0007669"/>
    <property type="project" value="TreeGrafter"/>
</dbReference>
<feature type="transmembrane region" description="Helical" evidence="8">
    <location>
        <begin position="88"/>
        <end position="109"/>
    </location>
</feature>
<dbReference type="Proteomes" id="UP000669133">
    <property type="component" value="Unassembled WGS sequence"/>
</dbReference>
<dbReference type="EMBL" id="JAEOAQ010000001">
    <property type="protein sequence ID" value="KAG5421954.1"/>
    <property type="molecule type" value="Genomic_DNA"/>
</dbReference>
<feature type="transmembrane region" description="Helical" evidence="8">
    <location>
        <begin position="115"/>
        <end position="137"/>
    </location>
</feature>
<evidence type="ECO:0000313" key="10">
    <source>
        <dbReference type="Proteomes" id="UP000669133"/>
    </source>
</evidence>
<dbReference type="Pfam" id="PF05620">
    <property type="entry name" value="TMEM208_SND2"/>
    <property type="match status" value="1"/>
</dbReference>
<feature type="compositionally biased region" description="Polar residues" evidence="7">
    <location>
        <begin position="155"/>
        <end position="170"/>
    </location>
</feature>
<dbReference type="PANTHER" id="PTHR13505">
    <property type="entry name" value="TRANSMEMBRANE PROTEIN 208"/>
    <property type="match status" value="1"/>
</dbReference>
<dbReference type="InterPro" id="IPR008506">
    <property type="entry name" value="SND2/TMEM208"/>
</dbReference>
<keyword evidence="3 8" id="KW-0812">Transmembrane</keyword>
<comment type="subcellular location">
    <subcellularLocation>
        <location evidence="1">Endoplasmic reticulum membrane</location>
        <topology evidence="1">Multi-pass membrane protein</topology>
    </subcellularLocation>
</comment>
<keyword evidence="6 8" id="KW-0472">Membrane</keyword>
<dbReference type="GO" id="GO:0005773">
    <property type="term" value="C:vacuole"/>
    <property type="evidence" value="ECO:0007669"/>
    <property type="project" value="GOC"/>
</dbReference>
<evidence type="ECO:0000256" key="6">
    <source>
        <dbReference type="ARBA" id="ARBA00023136"/>
    </source>
</evidence>
<dbReference type="PANTHER" id="PTHR13505:SF7">
    <property type="entry name" value="TRANSMEMBRANE PROTEIN 208"/>
    <property type="match status" value="1"/>
</dbReference>
<evidence type="ECO:0000313" key="9">
    <source>
        <dbReference type="EMBL" id="KAG5421954.1"/>
    </source>
</evidence>
<comment type="caution">
    <text evidence="9">The sequence shown here is derived from an EMBL/GenBank/DDBJ whole genome shotgun (WGS) entry which is preliminary data.</text>
</comment>
<dbReference type="OrthoDB" id="10012212at2759"/>
<evidence type="ECO:0000256" key="4">
    <source>
        <dbReference type="ARBA" id="ARBA00022824"/>
    </source>
</evidence>
<feature type="region of interest" description="Disordered" evidence="7">
    <location>
        <begin position="142"/>
        <end position="188"/>
    </location>
</feature>
<evidence type="ECO:0000256" key="5">
    <source>
        <dbReference type="ARBA" id="ARBA00022989"/>
    </source>
</evidence>
<accession>A0A8H8DDI2</accession>